<dbReference type="InterPro" id="IPR051938">
    <property type="entry name" value="Apopto_cytoskel_mod"/>
</dbReference>
<dbReference type="SMART" id="SM00271">
    <property type="entry name" value="DnaJ"/>
    <property type="match status" value="1"/>
</dbReference>
<dbReference type="PROSITE" id="PS00636">
    <property type="entry name" value="DNAJ_1"/>
    <property type="match status" value="1"/>
</dbReference>
<gene>
    <name evidence="4" type="ORF">FKW77_001790</name>
</gene>
<feature type="compositionally biased region" description="Basic and acidic residues" evidence="2">
    <location>
        <begin position="302"/>
        <end position="319"/>
    </location>
</feature>
<dbReference type="STRING" id="50376.A0A517L8Q0"/>
<evidence type="ECO:0000259" key="3">
    <source>
        <dbReference type="PROSITE" id="PS50076"/>
    </source>
</evidence>
<dbReference type="AlphaFoldDB" id="A0A517L8Q0"/>
<dbReference type="OrthoDB" id="10250354at2759"/>
<keyword evidence="5" id="KW-1185">Reference proteome</keyword>
<dbReference type="CDD" id="cd06257">
    <property type="entry name" value="DnaJ"/>
    <property type="match status" value="1"/>
</dbReference>
<dbReference type="Proteomes" id="UP000316270">
    <property type="component" value="Chromosome 7"/>
</dbReference>
<accession>A0A517L8Q0</accession>
<feature type="domain" description="J" evidence="3">
    <location>
        <begin position="10"/>
        <end position="75"/>
    </location>
</feature>
<feature type="region of interest" description="Disordered" evidence="2">
    <location>
        <begin position="263"/>
        <end position="330"/>
    </location>
</feature>
<name>A0A517L8Q0_9PEZI</name>
<dbReference type="Pfam" id="PF00226">
    <property type="entry name" value="DnaJ"/>
    <property type="match status" value="1"/>
</dbReference>
<dbReference type="InterPro" id="IPR018253">
    <property type="entry name" value="DnaJ_domain_CS"/>
</dbReference>
<organism evidence="4 5">
    <name type="scientific">Venturia effusa</name>
    <dbReference type="NCBI Taxonomy" id="50376"/>
    <lineage>
        <taxon>Eukaryota</taxon>
        <taxon>Fungi</taxon>
        <taxon>Dikarya</taxon>
        <taxon>Ascomycota</taxon>
        <taxon>Pezizomycotina</taxon>
        <taxon>Dothideomycetes</taxon>
        <taxon>Pleosporomycetidae</taxon>
        <taxon>Venturiales</taxon>
        <taxon>Venturiaceae</taxon>
        <taxon>Venturia</taxon>
    </lineage>
</organism>
<dbReference type="SUPFAM" id="SSF46565">
    <property type="entry name" value="Chaperone J-domain"/>
    <property type="match status" value="1"/>
</dbReference>
<dbReference type="InterPro" id="IPR036869">
    <property type="entry name" value="J_dom_sf"/>
</dbReference>
<evidence type="ECO:0000256" key="2">
    <source>
        <dbReference type="SAM" id="MobiDB-lite"/>
    </source>
</evidence>
<dbReference type="PROSITE" id="PS50076">
    <property type="entry name" value="DNAJ_2"/>
    <property type="match status" value="1"/>
</dbReference>
<dbReference type="EMBL" id="CP042191">
    <property type="protein sequence ID" value="QDS72001.1"/>
    <property type="molecule type" value="Genomic_DNA"/>
</dbReference>
<protein>
    <recommendedName>
        <fullName evidence="3">J domain-containing protein</fullName>
    </recommendedName>
</protein>
<dbReference type="PANTHER" id="PTHR44145">
    <property type="entry name" value="DNAJ HOMOLOG SUBFAMILY A MEMBER 3, MITOCHONDRIAL"/>
    <property type="match status" value="1"/>
</dbReference>
<proteinExistence type="predicted"/>
<dbReference type="PRINTS" id="PR00625">
    <property type="entry name" value="JDOMAIN"/>
</dbReference>
<reference evidence="4 5" key="1">
    <citation type="submission" date="2019-07" db="EMBL/GenBank/DDBJ databases">
        <title>Finished genome of Venturia effusa.</title>
        <authorList>
            <person name="Young C.A."/>
            <person name="Cox M.P."/>
            <person name="Ganley A.R.D."/>
            <person name="David W.J."/>
        </authorList>
    </citation>
    <scope>NUCLEOTIDE SEQUENCE [LARGE SCALE GENOMIC DNA]</scope>
    <source>
        <strain evidence="5">albino</strain>
    </source>
</reference>
<evidence type="ECO:0000313" key="4">
    <source>
        <dbReference type="EMBL" id="QDS72001.1"/>
    </source>
</evidence>
<sequence>MFATQDLPTNYYTILHLPTTATDEEIRRNYKELARILHPDKNPDDPKATAEFQILQEAYSTLSDPLRRAQYDTHFQYTYYQSKHAQRAQQTRRDSNVFDPEYEFAKHQAPHRFRPHTPPKKPASSPAEIFLRERREKEHRRQLRKDEKHWEKFAKEFAESEKEKVGRRVENEGPIPEWLENVVEVDGYVGGKEPVVMDGETLIDIEEDLIKLDKVRVEEMPRPVFPCEADGSSDGATAGSFAFGEVKPVPNEFFESDNTAGTFEGLNPQVSMSDSDQWRESEFGRPGERLRRRGSLGSRGRKATEEARRANGEVRKDNEEVGDEAPPSLCAPAKSEWDIFFDRFETDLKV</sequence>
<feature type="compositionally biased region" description="Basic and acidic residues" evidence="2">
    <location>
        <begin position="276"/>
        <end position="289"/>
    </location>
</feature>
<dbReference type="Gene3D" id="1.10.287.110">
    <property type="entry name" value="DnaJ domain"/>
    <property type="match status" value="1"/>
</dbReference>
<dbReference type="PANTHER" id="PTHR44145:SF3">
    <property type="entry name" value="DNAJ HOMOLOG SUBFAMILY A MEMBER 3, MITOCHONDRIAL"/>
    <property type="match status" value="1"/>
</dbReference>
<keyword evidence="1" id="KW-0143">Chaperone</keyword>
<evidence type="ECO:0000256" key="1">
    <source>
        <dbReference type="ARBA" id="ARBA00023186"/>
    </source>
</evidence>
<evidence type="ECO:0000313" key="5">
    <source>
        <dbReference type="Proteomes" id="UP000316270"/>
    </source>
</evidence>
<dbReference type="InterPro" id="IPR001623">
    <property type="entry name" value="DnaJ_domain"/>
</dbReference>